<evidence type="ECO:0000259" key="11">
    <source>
        <dbReference type="Pfam" id="PF04313"/>
    </source>
</evidence>
<evidence type="ECO:0000256" key="3">
    <source>
        <dbReference type="ARBA" id="ARBA00012654"/>
    </source>
</evidence>
<keyword evidence="6" id="KW-0680">Restriction system</keyword>
<protein>
    <recommendedName>
        <fullName evidence="3">type I site-specific deoxyribonuclease</fullName>
        <ecNumber evidence="3">3.1.21.3</ecNumber>
    </recommendedName>
</protein>
<dbReference type="GO" id="GO:0009035">
    <property type="term" value="F:type I site-specific deoxyribonuclease activity"/>
    <property type="evidence" value="ECO:0007669"/>
    <property type="project" value="UniProtKB-EC"/>
</dbReference>
<feature type="domain" description="Restriction endonuclease type I HsdR N-terminal" evidence="11">
    <location>
        <begin position="6"/>
        <end position="143"/>
    </location>
</feature>
<evidence type="ECO:0000313" key="13">
    <source>
        <dbReference type="Proteomes" id="UP000005508"/>
    </source>
</evidence>
<dbReference type="InterPro" id="IPR051268">
    <property type="entry name" value="Type-I_R_enzyme_R_subunit"/>
</dbReference>
<gene>
    <name evidence="12" type="ORF">SC1083_1514</name>
</gene>
<dbReference type="Gene3D" id="3.90.1570.50">
    <property type="match status" value="1"/>
</dbReference>
<evidence type="ECO:0000256" key="8">
    <source>
        <dbReference type="ARBA" id="ARBA00022801"/>
    </source>
</evidence>
<dbReference type="SMR" id="G4A9K0"/>
<dbReference type="PANTHER" id="PTHR30195">
    <property type="entry name" value="TYPE I SITE-SPECIFIC DEOXYRIBONUCLEASE PROTEIN SUBUNIT M AND R"/>
    <property type="match status" value="1"/>
</dbReference>
<comment type="caution">
    <text evidence="12">The sequence shown here is derived from an EMBL/GenBank/DDBJ whole genome shotgun (WGS) entry which is preliminary data.</text>
</comment>
<proteinExistence type="inferred from homology"/>
<evidence type="ECO:0000256" key="4">
    <source>
        <dbReference type="ARBA" id="ARBA00022722"/>
    </source>
</evidence>
<evidence type="ECO:0000256" key="5">
    <source>
        <dbReference type="ARBA" id="ARBA00022741"/>
    </source>
</evidence>
<dbReference type="CDD" id="cd22332">
    <property type="entry name" value="HsdR_N"/>
    <property type="match status" value="1"/>
</dbReference>
<dbReference type="Proteomes" id="UP000005508">
    <property type="component" value="Unassembled WGS sequence"/>
</dbReference>
<evidence type="ECO:0000256" key="1">
    <source>
        <dbReference type="ARBA" id="ARBA00000851"/>
    </source>
</evidence>
<evidence type="ECO:0000256" key="2">
    <source>
        <dbReference type="ARBA" id="ARBA00008598"/>
    </source>
</evidence>
<keyword evidence="4" id="KW-0540">Nuclease</keyword>
<accession>G4A9K0</accession>
<dbReference type="GO" id="GO:0005524">
    <property type="term" value="F:ATP binding"/>
    <property type="evidence" value="ECO:0007669"/>
    <property type="project" value="UniProtKB-KW"/>
</dbReference>
<sequence>MSQTHNENSRVKIPTVLHLMRLGYRYLSLKTVTWDKQTNIFPDIFTESLCRINPNLSPDDTRRLLTDITIELDNEDLGQQFYERLISRSGIKLIDFQNFDNNRFHVVTELPCINGDEEFRPDITLLVNGMPLIFVEVKKPNNKGGIGAERERMAKCAQNPKFRRFINIT</sequence>
<dbReference type="PANTHER" id="PTHR30195:SF15">
    <property type="entry name" value="TYPE I RESTRICTION ENZYME HINDI ENDONUCLEASE SUBUNIT"/>
    <property type="match status" value="1"/>
</dbReference>
<keyword evidence="5" id="KW-0547">Nucleotide-binding</keyword>
<dbReference type="GO" id="GO:0003677">
    <property type="term" value="F:DNA binding"/>
    <property type="evidence" value="ECO:0007669"/>
    <property type="project" value="UniProtKB-KW"/>
</dbReference>
<name>G4A9K0_AGGAC</name>
<evidence type="ECO:0000256" key="7">
    <source>
        <dbReference type="ARBA" id="ARBA00022759"/>
    </source>
</evidence>
<dbReference type="RefSeq" id="WP_005558244.1">
    <property type="nucleotide sequence ID" value="NZ_AEJM01000029.1"/>
</dbReference>
<evidence type="ECO:0000256" key="10">
    <source>
        <dbReference type="ARBA" id="ARBA00023125"/>
    </source>
</evidence>
<comment type="catalytic activity">
    <reaction evidence="1">
        <text>Endonucleolytic cleavage of DNA to give random double-stranded fragments with terminal 5'-phosphates, ATP is simultaneously hydrolyzed.</text>
        <dbReference type="EC" id="3.1.21.3"/>
    </reaction>
</comment>
<dbReference type="AlphaFoldDB" id="G4A9K0"/>
<dbReference type="PATRIC" id="fig|907488.3.peg.1482"/>
<dbReference type="Pfam" id="PF04313">
    <property type="entry name" value="HSDR_N"/>
    <property type="match status" value="1"/>
</dbReference>
<keyword evidence="8" id="KW-0378">Hydrolase</keyword>
<organism evidence="12 13">
    <name type="scientific">Aggregatibacter actinomycetemcomitans serotype e str. SC1083</name>
    <dbReference type="NCBI Taxonomy" id="907488"/>
    <lineage>
        <taxon>Bacteria</taxon>
        <taxon>Pseudomonadati</taxon>
        <taxon>Pseudomonadota</taxon>
        <taxon>Gammaproteobacteria</taxon>
        <taxon>Pasteurellales</taxon>
        <taxon>Pasteurellaceae</taxon>
        <taxon>Aggregatibacter</taxon>
    </lineage>
</organism>
<evidence type="ECO:0000256" key="6">
    <source>
        <dbReference type="ARBA" id="ARBA00022747"/>
    </source>
</evidence>
<evidence type="ECO:0000256" key="9">
    <source>
        <dbReference type="ARBA" id="ARBA00022840"/>
    </source>
</evidence>
<keyword evidence="7" id="KW-0255">Endonuclease</keyword>
<dbReference type="EMBL" id="AEJM01000029">
    <property type="protein sequence ID" value="EGY33398.1"/>
    <property type="molecule type" value="Genomic_DNA"/>
</dbReference>
<dbReference type="InterPro" id="IPR007409">
    <property type="entry name" value="Restrct_endonuc_type1_HsdR_N"/>
</dbReference>
<reference evidence="12 13" key="1">
    <citation type="submission" date="2010-10" db="EMBL/GenBank/DDBJ databases">
        <authorList>
            <person name="Chen C."/>
            <person name="Kittichotirat W."/>
            <person name="Asikainen S."/>
            <person name="Bumgarner R."/>
        </authorList>
    </citation>
    <scope>NUCLEOTIDE SEQUENCE [LARGE SCALE GENOMIC DNA]</scope>
    <source>
        <strain evidence="12 13">SC1083</strain>
    </source>
</reference>
<comment type="similarity">
    <text evidence="2">Belongs to the HsdR family.</text>
</comment>
<dbReference type="EC" id="3.1.21.3" evidence="3"/>
<keyword evidence="10" id="KW-0238">DNA-binding</keyword>
<keyword evidence="9" id="KW-0067">ATP-binding</keyword>
<dbReference type="GO" id="GO:0009307">
    <property type="term" value="P:DNA restriction-modification system"/>
    <property type="evidence" value="ECO:0007669"/>
    <property type="project" value="UniProtKB-KW"/>
</dbReference>
<evidence type="ECO:0000313" key="12">
    <source>
        <dbReference type="EMBL" id="EGY33398.1"/>
    </source>
</evidence>